<dbReference type="FunFam" id="1.50.10.20:FF:000006">
    <property type="entry name" value="Mannan endo-1,6-alpha-mannosidase"/>
    <property type="match status" value="1"/>
</dbReference>
<dbReference type="GO" id="GO:0012505">
    <property type="term" value="C:endomembrane system"/>
    <property type="evidence" value="ECO:0007669"/>
    <property type="project" value="UniProtKB-SubCell"/>
</dbReference>
<dbReference type="Gene3D" id="1.50.10.20">
    <property type="match status" value="1"/>
</dbReference>
<comment type="similarity">
    <text evidence="3 11">Belongs to the glycosyl hydrolase 76 family.</text>
</comment>
<evidence type="ECO:0000313" key="15">
    <source>
        <dbReference type="Proteomes" id="UP000095023"/>
    </source>
</evidence>
<keyword evidence="13" id="KW-1133">Transmembrane helix</keyword>
<dbReference type="GO" id="GO:0008496">
    <property type="term" value="F:mannan endo-1,6-alpha-mannosidase activity"/>
    <property type="evidence" value="ECO:0007669"/>
    <property type="project" value="UniProtKB-UniRule"/>
</dbReference>
<organism evidence="14 15">
    <name type="scientific">Tortispora caseinolytica NRRL Y-17796</name>
    <dbReference type="NCBI Taxonomy" id="767744"/>
    <lineage>
        <taxon>Eukaryota</taxon>
        <taxon>Fungi</taxon>
        <taxon>Dikarya</taxon>
        <taxon>Ascomycota</taxon>
        <taxon>Saccharomycotina</taxon>
        <taxon>Trigonopsidomycetes</taxon>
        <taxon>Trigonopsidales</taxon>
        <taxon>Trigonopsidaceae</taxon>
        <taxon>Tortispora</taxon>
    </lineage>
</organism>
<keyword evidence="15" id="KW-1185">Reference proteome</keyword>
<gene>
    <name evidence="14" type="ORF">CANCADRAFT_121740</name>
</gene>
<keyword evidence="9 11" id="KW-0326">Glycosidase</keyword>
<dbReference type="GO" id="GO:0071555">
    <property type="term" value="P:cell wall organization"/>
    <property type="evidence" value="ECO:0007669"/>
    <property type="project" value="UniProtKB-KW"/>
</dbReference>
<evidence type="ECO:0000256" key="7">
    <source>
        <dbReference type="ARBA" id="ARBA00023136"/>
    </source>
</evidence>
<evidence type="ECO:0000256" key="6">
    <source>
        <dbReference type="ARBA" id="ARBA00022801"/>
    </source>
</evidence>
<dbReference type="AlphaFoldDB" id="A0A1E4THP4"/>
<dbReference type="Pfam" id="PF03663">
    <property type="entry name" value="Glyco_hydro_76"/>
    <property type="match status" value="1"/>
</dbReference>
<evidence type="ECO:0000256" key="12">
    <source>
        <dbReference type="SAM" id="MobiDB-lite"/>
    </source>
</evidence>
<feature type="region of interest" description="Disordered" evidence="12">
    <location>
        <begin position="415"/>
        <end position="436"/>
    </location>
</feature>
<name>A0A1E4THP4_9ASCO</name>
<keyword evidence="13" id="KW-0812">Transmembrane</keyword>
<protein>
    <recommendedName>
        <fullName evidence="4 11">Mannan endo-1,6-alpha-mannosidase</fullName>
        <ecNumber evidence="4 11">3.2.1.101</ecNumber>
    </recommendedName>
</protein>
<dbReference type="InterPro" id="IPR014480">
    <property type="entry name" value="Mannan-1_6-alpha_mannosidase"/>
</dbReference>
<dbReference type="InterPro" id="IPR008928">
    <property type="entry name" value="6-hairpin_glycosidase_sf"/>
</dbReference>
<keyword evidence="5" id="KW-0732">Signal</keyword>
<sequence>MTLLEVFNKGITKLRNLTIIRLLLICSLLFSSVTETVEIDTGSAISIRNTSSAIASSIMAFYPPYKGIDAAIGVFPRPHYWWQAGAVWGAIIDYWAFVGDDRYNELISEALLSQTGPYNNYMPPAMFAELGNDDQAFWGFAVLEAAERKFPDPPSSGPQWLELGQAVFNTMAVEWDDATCSGGIRWQKFAFNNGYSYKNTVSNGGFFLIGARLARYTKNETYAEWATKTWDWTARVGLLDSNTYAVYDGLHIGNGNCDSFDYLQWTYNIGSYMAGAAYMYSFTTLPVWRERAQRLFEHIKQTFFFNGIMFEAACETVGTCSTDSRSFKAYLCRYLGMTADLVPELRAEIQALMQTNAAAVARSCVEGSNGLECGQKWTMQAFDGVTSLGECQCALEAVLNTVRFVDSNVGLPADVNTGTSQGNPGAGLSKGGEADWSMRNSTRGDRAFAWILTISVMACLSVSTWWVLSG</sequence>
<reference evidence="15" key="1">
    <citation type="submission" date="2016-02" db="EMBL/GenBank/DDBJ databases">
        <title>Comparative genomics of biotechnologically important yeasts.</title>
        <authorList>
            <consortium name="DOE Joint Genome Institute"/>
            <person name="Riley R."/>
            <person name="Haridas S."/>
            <person name="Wolfe K.H."/>
            <person name="Lopes M.R."/>
            <person name="Hittinger C.T."/>
            <person name="Goker M."/>
            <person name="Salamov A."/>
            <person name="Wisecaver J."/>
            <person name="Long T.M."/>
            <person name="Aerts A.L."/>
            <person name="Barry K."/>
            <person name="Choi C."/>
            <person name="Clum A."/>
            <person name="Coughlan A.Y."/>
            <person name="Deshpande S."/>
            <person name="Douglass A.P."/>
            <person name="Hanson S.J."/>
            <person name="Klenk H.-P."/>
            <person name="Labutti K."/>
            <person name="Lapidus A."/>
            <person name="Lindquist E."/>
            <person name="Lipzen A."/>
            <person name="Meier-Kolthoff J.P."/>
            <person name="Ohm R.A."/>
            <person name="Otillar R.P."/>
            <person name="Pangilinan J."/>
            <person name="Peng Y."/>
            <person name="Rokas A."/>
            <person name="Rosa C.A."/>
            <person name="Scheuner C."/>
            <person name="Sibirny A.A."/>
            <person name="Slot J.C."/>
            <person name="Stielow J.B."/>
            <person name="Sun H."/>
            <person name="Kurtzman C.P."/>
            <person name="Blackwell M."/>
            <person name="Jeffries T.W."/>
            <person name="Grigoriev I.V."/>
        </authorList>
    </citation>
    <scope>NUCLEOTIDE SEQUENCE [LARGE SCALE GENOMIC DNA]</scope>
    <source>
        <strain evidence="15">NRRL Y-17796</strain>
    </source>
</reference>
<keyword evidence="7 13" id="KW-0472">Membrane</keyword>
<dbReference type="SUPFAM" id="SSF48208">
    <property type="entry name" value="Six-hairpin glycosidases"/>
    <property type="match status" value="1"/>
</dbReference>
<evidence type="ECO:0000256" key="2">
    <source>
        <dbReference type="ARBA" id="ARBA00004308"/>
    </source>
</evidence>
<feature type="transmembrane region" description="Helical" evidence="13">
    <location>
        <begin position="447"/>
        <end position="468"/>
    </location>
</feature>
<evidence type="ECO:0000256" key="11">
    <source>
        <dbReference type="PIRNR" id="PIRNR016302"/>
    </source>
</evidence>
<dbReference type="EC" id="3.2.1.101" evidence="4 11"/>
<evidence type="ECO:0000256" key="4">
    <source>
        <dbReference type="ARBA" id="ARBA00012350"/>
    </source>
</evidence>
<dbReference type="GO" id="GO:0016052">
    <property type="term" value="P:carbohydrate catabolic process"/>
    <property type="evidence" value="ECO:0007669"/>
    <property type="project" value="InterPro"/>
</dbReference>
<keyword evidence="10" id="KW-0961">Cell wall biogenesis/degradation</keyword>
<comment type="catalytic activity">
    <reaction evidence="1 11">
        <text>Random hydrolysis of (1-&gt;6)-alpha-D-mannosidic linkages in unbranched (1-&gt;6)-mannans.</text>
        <dbReference type="EC" id="3.2.1.101"/>
    </reaction>
</comment>
<dbReference type="PANTHER" id="PTHR12145">
    <property type="entry name" value="MANNAN ENDO-1,6-ALPHA-MANNOSIDASE DCW1"/>
    <property type="match status" value="1"/>
</dbReference>
<evidence type="ECO:0000256" key="5">
    <source>
        <dbReference type="ARBA" id="ARBA00022729"/>
    </source>
</evidence>
<dbReference type="Proteomes" id="UP000095023">
    <property type="component" value="Unassembled WGS sequence"/>
</dbReference>
<accession>A0A1E4THP4</accession>
<dbReference type="EMBL" id="KV453842">
    <property type="protein sequence ID" value="ODV91263.1"/>
    <property type="molecule type" value="Genomic_DNA"/>
</dbReference>
<dbReference type="PANTHER" id="PTHR12145:SF36">
    <property type="entry name" value="MANNAN ENDO-1,6-ALPHA-MANNOSIDASE DCW1"/>
    <property type="match status" value="1"/>
</dbReference>
<evidence type="ECO:0000256" key="1">
    <source>
        <dbReference type="ARBA" id="ARBA00001452"/>
    </source>
</evidence>
<dbReference type="InterPro" id="IPR005198">
    <property type="entry name" value="Glyco_hydro_76"/>
</dbReference>
<dbReference type="PIRSF" id="PIRSF016302">
    <property type="entry name" value="Man_a_manosd"/>
    <property type="match status" value="1"/>
</dbReference>
<comment type="subcellular location">
    <subcellularLocation>
        <location evidence="2">Endomembrane system</location>
    </subcellularLocation>
</comment>
<evidence type="ECO:0000256" key="9">
    <source>
        <dbReference type="ARBA" id="ARBA00023295"/>
    </source>
</evidence>
<evidence type="ECO:0000256" key="13">
    <source>
        <dbReference type="SAM" id="Phobius"/>
    </source>
</evidence>
<proteinExistence type="inferred from homology"/>
<keyword evidence="8" id="KW-0325">Glycoprotein</keyword>
<dbReference type="OrthoDB" id="4187847at2759"/>
<evidence type="ECO:0000256" key="10">
    <source>
        <dbReference type="ARBA" id="ARBA00023316"/>
    </source>
</evidence>
<evidence type="ECO:0000256" key="3">
    <source>
        <dbReference type="ARBA" id="ARBA00009699"/>
    </source>
</evidence>
<dbReference type="GO" id="GO:0009272">
    <property type="term" value="P:fungal-type cell wall biogenesis"/>
    <property type="evidence" value="ECO:0007669"/>
    <property type="project" value="TreeGrafter"/>
</dbReference>
<keyword evidence="6 11" id="KW-0378">Hydrolase</keyword>
<evidence type="ECO:0000313" key="14">
    <source>
        <dbReference type="EMBL" id="ODV91263.1"/>
    </source>
</evidence>
<evidence type="ECO:0000256" key="8">
    <source>
        <dbReference type="ARBA" id="ARBA00023180"/>
    </source>
</evidence>